<dbReference type="STRING" id="290315.Clim_1808"/>
<gene>
    <name evidence="2" type="ordered locus">Clim_1808</name>
</gene>
<evidence type="ECO:0000313" key="3">
    <source>
        <dbReference type="Proteomes" id="UP000008841"/>
    </source>
</evidence>
<accession>B3EEN7</accession>
<reference evidence="2 3" key="1">
    <citation type="submission" date="2008-05" db="EMBL/GenBank/DDBJ databases">
        <title>Complete sequence of Chlorobium limicola DSM 245.</title>
        <authorList>
            <consortium name="US DOE Joint Genome Institute"/>
            <person name="Lucas S."/>
            <person name="Copeland A."/>
            <person name="Lapidus A."/>
            <person name="Glavina del Rio T."/>
            <person name="Dalin E."/>
            <person name="Tice H."/>
            <person name="Bruce D."/>
            <person name="Goodwin L."/>
            <person name="Pitluck S."/>
            <person name="Schmutz J."/>
            <person name="Larimer F."/>
            <person name="Land M."/>
            <person name="Hauser L."/>
            <person name="Kyrpides N."/>
            <person name="Ovchinnikova G."/>
            <person name="Zhao F."/>
            <person name="Li T."/>
            <person name="Liu Z."/>
            <person name="Overmann J."/>
            <person name="Bryant D.A."/>
            <person name="Richardson P."/>
        </authorList>
    </citation>
    <scope>NUCLEOTIDE SEQUENCE [LARGE SCALE GENOMIC DNA]</scope>
    <source>
        <strain evidence="3">DSM 245 / NBRC 103803 / 6330</strain>
    </source>
</reference>
<dbReference type="OrthoDB" id="595464at2"/>
<dbReference type="Pfam" id="PF05545">
    <property type="entry name" value="FixQ"/>
    <property type="match status" value="1"/>
</dbReference>
<name>B3EEN7_CHLL2</name>
<dbReference type="EMBL" id="CP001097">
    <property type="protein sequence ID" value="ACD90847.1"/>
    <property type="molecule type" value="Genomic_DNA"/>
</dbReference>
<keyword evidence="1" id="KW-1133">Transmembrane helix</keyword>
<proteinExistence type="predicted"/>
<dbReference type="AlphaFoldDB" id="B3EEN7"/>
<keyword evidence="1" id="KW-0812">Transmembrane</keyword>
<sequence length="47" mass="5469" precursor="true">MNFSQLAYLFFTISLAAVFAGIIAYYYNPSRKQVVEQPKHSMLEHDE</sequence>
<keyword evidence="1" id="KW-0472">Membrane</keyword>
<evidence type="ECO:0000256" key="1">
    <source>
        <dbReference type="SAM" id="Phobius"/>
    </source>
</evidence>
<protein>
    <recommendedName>
        <fullName evidence="4">Cbb3-type cytochrome c oxidase subunit 3</fullName>
    </recommendedName>
</protein>
<organism evidence="2 3">
    <name type="scientific">Chlorobium limicola (strain DSM 245 / NBRC 103803 / 6330)</name>
    <dbReference type="NCBI Taxonomy" id="290315"/>
    <lineage>
        <taxon>Bacteria</taxon>
        <taxon>Pseudomonadati</taxon>
        <taxon>Chlorobiota</taxon>
        <taxon>Chlorobiia</taxon>
        <taxon>Chlorobiales</taxon>
        <taxon>Chlorobiaceae</taxon>
        <taxon>Chlorobium/Pelodictyon group</taxon>
        <taxon>Chlorobium</taxon>
    </lineage>
</organism>
<dbReference type="HOGENOM" id="CLU_209059_1_0_10"/>
<dbReference type="RefSeq" id="WP_012466720.1">
    <property type="nucleotide sequence ID" value="NC_010803.1"/>
</dbReference>
<dbReference type="Proteomes" id="UP000008841">
    <property type="component" value="Chromosome"/>
</dbReference>
<evidence type="ECO:0000313" key="2">
    <source>
        <dbReference type="EMBL" id="ACD90847.1"/>
    </source>
</evidence>
<dbReference type="KEGG" id="cli:Clim_1808"/>
<evidence type="ECO:0008006" key="4">
    <source>
        <dbReference type="Google" id="ProtNLM"/>
    </source>
</evidence>
<feature type="transmembrane region" description="Helical" evidence="1">
    <location>
        <begin position="6"/>
        <end position="27"/>
    </location>
</feature>
<dbReference type="InterPro" id="IPR008621">
    <property type="entry name" value="Cbb3-typ_cyt_oxidase_comp"/>
</dbReference>